<dbReference type="Proteomes" id="UP001302126">
    <property type="component" value="Unassembled WGS sequence"/>
</dbReference>
<reference evidence="2" key="2">
    <citation type="submission" date="2023-05" db="EMBL/GenBank/DDBJ databases">
        <authorList>
            <consortium name="Lawrence Berkeley National Laboratory"/>
            <person name="Steindorff A."/>
            <person name="Hensen N."/>
            <person name="Bonometti L."/>
            <person name="Westerberg I."/>
            <person name="Brannstrom I.O."/>
            <person name="Guillou S."/>
            <person name="Cros-Aarteil S."/>
            <person name="Calhoun S."/>
            <person name="Haridas S."/>
            <person name="Kuo A."/>
            <person name="Mondo S."/>
            <person name="Pangilinan J."/>
            <person name="Riley R."/>
            <person name="Labutti K."/>
            <person name="Andreopoulos B."/>
            <person name="Lipzen A."/>
            <person name="Chen C."/>
            <person name="Yanf M."/>
            <person name="Daum C."/>
            <person name="Ng V."/>
            <person name="Clum A."/>
            <person name="Ohm R."/>
            <person name="Martin F."/>
            <person name="Silar P."/>
            <person name="Natvig D."/>
            <person name="Lalanne C."/>
            <person name="Gautier V."/>
            <person name="Ament-Velasquez S.L."/>
            <person name="Kruys A."/>
            <person name="Hutchinson M.I."/>
            <person name="Powell A.J."/>
            <person name="Barry K."/>
            <person name="Miller A.N."/>
            <person name="Grigoriev I.V."/>
            <person name="Debuchy R."/>
            <person name="Gladieux P."/>
            <person name="Thoren M.H."/>
            <person name="Johannesson H."/>
        </authorList>
    </citation>
    <scope>NUCLEOTIDE SEQUENCE</scope>
    <source>
        <strain evidence="2">PSN309</strain>
    </source>
</reference>
<evidence type="ECO:0000256" key="1">
    <source>
        <dbReference type="SAM" id="MobiDB-lite"/>
    </source>
</evidence>
<dbReference type="EMBL" id="MU864362">
    <property type="protein sequence ID" value="KAK4190890.1"/>
    <property type="molecule type" value="Genomic_DNA"/>
</dbReference>
<sequence>MHADTRCKPQKPHEAFFSERRAIFATKGGNGEPHSIYRYVSPKRKPCCILGERTSDVRFLSSPTNFRMLPYRTPKLCFHDNFTKPPPPNNNNNKKVPIPRAPGSHVGTSPPTPAPAIPTSVFCGLKTGVYVKRCTNPPRRPHCRNPVVGQRPDPKATPITLGMCALGIVIIGCSRMVCKTGPLATSIRVLSVSTKIAVYEWTRLRGLCQLQA</sequence>
<proteinExistence type="predicted"/>
<dbReference type="AlphaFoldDB" id="A0AAN6WZ52"/>
<comment type="caution">
    <text evidence="2">The sequence shown here is derived from an EMBL/GenBank/DDBJ whole genome shotgun (WGS) entry which is preliminary data.</text>
</comment>
<accession>A0AAN6WZ52</accession>
<organism evidence="2 3">
    <name type="scientific">Podospora australis</name>
    <dbReference type="NCBI Taxonomy" id="1536484"/>
    <lineage>
        <taxon>Eukaryota</taxon>
        <taxon>Fungi</taxon>
        <taxon>Dikarya</taxon>
        <taxon>Ascomycota</taxon>
        <taxon>Pezizomycotina</taxon>
        <taxon>Sordariomycetes</taxon>
        <taxon>Sordariomycetidae</taxon>
        <taxon>Sordariales</taxon>
        <taxon>Podosporaceae</taxon>
        <taxon>Podospora</taxon>
    </lineage>
</organism>
<evidence type="ECO:0000313" key="3">
    <source>
        <dbReference type="Proteomes" id="UP001302126"/>
    </source>
</evidence>
<keyword evidence="3" id="KW-1185">Reference proteome</keyword>
<evidence type="ECO:0000313" key="2">
    <source>
        <dbReference type="EMBL" id="KAK4190890.1"/>
    </source>
</evidence>
<protein>
    <submittedName>
        <fullName evidence="2">Uncharacterized protein</fullName>
    </submittedName>
</protein>
<name>A0AAN6WZ52_9PEZI</name>
<reference evidence="2" key="1">
    <citation type="journal article" date="2023" name="Mol. Phylogenet. Evol.">
        <title>Genome-scale phylogeny and comparative genomics of the fungal order Sordariales.</title>
        <authorList>
            <person name="Hensen N."/>
            <person name="Bonometti L."/>
            <person name="Westerberg I."/>
            <person name="Brannstrom I.O."/>
            <person name="Guillou S."/>
            <person name="Cros-Aarteil S."/>
            <person name="Calhoun S."/>
            <person name="Haridas S."/>
            <person name="Kuo A."/>
            <person name="Mondo S."/>
            <person name="Pangilinan J."/>
            <person name="Riley R."/>
            <person name="LaButti K."/>
            <person name="Andreopoulos B."/>
            <person name="Lipzen A."/>
            <person name="Chen C."/>
            <person name="Yan M."/>
            <person name="Daum C."/>
            <person name="Ng V."/>
            <person name="Clum A."/>
            <person name="Steindorff A."/>
            <person name="Ohm R.A."/>
            <person name="Martin F."/>
            <person name="Silar P."/>
            <person name="Natvig D.O."/>
            <person name="Lalanne C."/>
            <person name="Gautier V."/>
            <person name="Ament-Velasquez S.L."/>
            <person name="Kruys A."/>
            <person name="Hutchinson M.I."/>
            <person name="Powell A.J."/>
            <person name="Barry K."/>
            <person name="Miller A.N."/>
            <person name="Grigoriev I.V."/>
            <person name="Debuchy R."/>
            <person name="Gladieux P."/>
            <person name="Hiltunen Thoren M."/>
            <person name="Johannesson H."/>
        </authorList>
    </citation>
    <scope>NUCLEOTIDE SEQUENCE</scope>
    <source>
        <strain evidence="2">PSN309</strain>
    </source>
</reference>
<gene>
    <name evidence="2" type="ORF">QBC35DRAFT_529502</name>
</gene>
<feature type="region of interest" description="Disordered" evidence="1">
    <location>
        <begin position="82"/>
        <end position="110"/>
    </location>
</feature>